<dbReference type="RefSeq" id="XP_007816007.1">
    <property type="nucleotide sequence ID" value="XM_007817816.1"/>
</dbReference>
<organism evidence="2">
    <name type="scientific">Metarhizium acridum (strain CQMa 102)</name>
    <dbReference type="NCBI Taxonomy" id="655827"/>
    <lineage>
        <taxon>Eukaryota</taxon>
        <taxon>Fungi</taxon>
        <taxon>Dikarya</taxon>
        <taxon>Ascomycota</taxon>
        <taxon>Pezizomycotina</taxon>
        <taxon>Sordariomycetes</taxon>
        <taxon>Hypocreomycetidae</taxon>
        <taxon>Hypocreales</taxon>
        <taxon>Clavicipitaceae</taxon>
        <taxon>Metarhizium</taxon>
    </lineage>
</organism>
<name>E9EIG9_METAQ</name>
<dbReference type="eggNOG" id="ENOG502RVC9">
    <property type="taxonomic scope" value="Eukaryota"/>
</dbReference>
<keyword evidence="2" id="KW-1185">Reference proteome</keyword>
<dbReference type="AlphaFoldDB" id="E9EIG9"/>
<sequence length="111" mass="12146">MPTSAASTEILSILRHVTANKQNKAAARLATIDSHVRDAESAISSQSGVTDGRSLEFDVLMLLTTLRKAWHLPDLSMYKLTVGEQLAAQVLRQTAEQEAVERTEQRGGKID</sequence>
<dbReference type="Proteomes" id="UP000002499">
    <property type="component" value="Unassembled WGS sequence"/>
</dbReference>
<evidence type="ECO:0000313" key="2">
    <source>
        <dbReference type="Proteomes" id="UP000002499"/>
    </source>
</evidence>
<dbReference type="OrthoDB" id="74545at2759"/>
<dbReference type="EMBL" id="GL698640">
    <property type="protein sequence ID" value="EFY84283.1"/>
    <property type="molecule type" value="Genomic_DNA"/>
</dbReference>
<protein>
    <submittedName>
        <fullName evidence="1">Uncharacterized protein</fullName>
    </submittedName>
</protein>
<dbReference type="GeneID" id="19253978"/>
<gene>
    <name evidence="1" type="ORF">MAC_09667</name>
</gene>
<evidence type="ECO:0000313" key="1">
    <source>
        <dbReference type="EMBL" id="EFY84283.1"/>
    </source>
</evidence>
<dbReference type="HOGENOM" id="CLU_2158979_0_0_1"/>
<accession>E9EIG9</accession>
<proteinExistence type="predicted"/>
<reference evidence="1 2" key="1">
    <citation type="journal article" date="2011" name="PLoS Genet.">
        <title>Genome sequencing and comparative transcriptomics of the model entomopathogenic fungi Metarhizium anisopliae and M. acridum.</title>
        <authorList>
            <person name="Gao Q."/>
            <person name="Jin K."/>
            <person name="Ying S.H."/>
            <person name="Zhang Y."/>
            <person name="Xiao G."/>
            <person name="Shang Y."/>
            <person name="Duan Z."/>
            <person name="Hu X."/>
            <person name="Xie X.Q."/>
            <person name="Zhou G."/>
            <person name="Peng G."/>
            <person name="Luo Z."/>
            <person name="Huang W."/>
            <person name="Wang B."/>
            <person name="Fang W."/>
            <person name="Wang S."/>
            <person name="Zhong Y."/>
            <person name="Ma L.J."/>
            <person name="St Leger R.J."/>
            <person name="Zhao G.P."/>
            <person name="Pei Y."/>
            <person name="Feng M.G."/>
            <person name="Xia Y."/>
            <person name="Wang C."/>
        </authorList>
    </citation>
    <scope>NUCLEOTIDE SEQUENCE [LARGE SCALE GENOMIC DNA]</scope>
    <source>
        <strain evidence="1 2">CQMa 102</strain>
    </source>
</reference>
<dbReference type="KEGG" id="maw:19253978"/>
<dbReference type="InParanoid" id="E9EIG9"/>